<dbReference type="PROSITE" id="PS51934">
    <property type="entry name" value="LRAT"/>
    <property type="match status" value="1"/>
</dbReference>
<evidence type="ECO:0000256" key="3">
    <source>
        <dbReference type="ARBA" id="ARBA00023098"/>
    </source>
</evidence>
<keyword evidence="4" id="KW-0472">Membrane</keyword>
<dbReference type="GO" id="GO:0070292">
    <property type="term" value="P:N-acylphosphatidylethanolamine metabolic process"/>
    <property type="evidence" value="ECO:0007669"/>
    <property type="project" value="TreeGrafter"/>
</dbReference>
<dbReference type="Proteomes" id="UP000189733">
    <property type="component" value="Unassembled WGS sequence"/>
</dbReference>
<keyword evidence="6" id="KW-0012">Acyltransferase</keyword>
<gene>
    <name evidence="6" type="ORF">SAMN02745702_01258</name>
</gene>
<keyword evidence="3" id="KW-0443">Lipid metabolism</keyword>
<feature type="domain" description="LRAT" evidence="5">
    <location>
        <begin position="12"/>
        <end position="111"/>
    </location>
</feature>
<dbReference type="PANTHER" id="PTHR13943:SF77">
    <property type="entry name" value="LRAT DOMAIN-CONTAINING PROTEIN"/>
    <property type="match status" value="1"/>
</dbReference>
<accession>A0A1T4VY96</accession>
<dbReference type="Pfam" id="PF04970">
    <property type="entry name" value="LRAT"/>
    <property type="match status" value="1"/>
</dbReference>
<keyword evidence="7" id="KW-1185">Reference proteome</keyword>
<protein>
    <submittedName>
        <fullName evidence="6">Lecithin retinol acyltransferase</fullName>
    </submittedName>
</protein>
<dbReference type="EMBL" id="FUYA01000003">
    <property type="protein sequence ID" value="SKA69992.1"/>
    <property type="molecule type" value="Genomic_DNA"/>
</dbReference>
<dbReference type="GO" id="GO:0005737">
    <property type="term" value="C:cytoplasm"/>
    <property type="evidence" value="ECO:0007669"/>
    <property type="project" value="TreeGrafter"/>
</dbReference>
<name>A0A1T4VY96_9BACT</name>
<organism evidence="6 7">
    <name type="scientific">Desulfobaculum bizertense DSM 18034</name>
    <dbReference type="NCBI Taxonomy" id="1121442"/>
    <lineage>
        <taxon>Bacteria</taxon>
        <taxon>Pseudomonadati</taxon>
        <taxon>Thermodesulfobacteriota</taxon>
        <taxon>Desulfovibrionia</taxon>
        <taxon>Desulfovibrionales</taxon>
        <taxon>Desulfovibrionaceae</taxon>
        <taxon>Desulfobaculum</taxon>
    </lineage>
</organism>
<sequence>MSKEWKAGDHLRVARAGGVYFHHGLYVGADSVIHYDGSVSDTSGRVDYTSLADFAAGGVIELVSHKDRRYSREESVDRAYSRLFEESYSVVFNNCEHFVNWCIEGQHRSEQIERLAKKGVLVCAGTELVRQKATHEVQRIARRQVKRMVVERAVESAGQTLLSEGVKKAAVLTLASGGVAAPVLIVAGAVSLWRLFKD</sequence>
<evidence type="ECO:0000256" key="2">
    <source>
        <dbReference type="ARBA" id="ARBA00022801"/>
    </source>
</evidence>
<evidence type="ECO:0000256" key="4">
    <source>
        <dbReference type="SAM" id="Phobius"/>
    </source>
</evidence>
<dbReference type="GO" id="GO:0004623">
    <property type="term" value="F:phospholipase A2 activity"/>
    <property type="evidence" value="ECO:0007669"/>
    <property type="project" value="TreeGrafter"/>
</dbReference>
<evidence type="ECO:0000313" key="6">
    <source>
        <dbReference type="EMBL" id="SKA69992.1"/>
    </source>
</evidence>
<keyword evidence="2" id="KW-0378">Hydrolase</keyword>
<keyword evidence="1 6" id="KW-0808">Transferase</keyword>
<reference evidence="6 7" key="1">
    <citation type="submission" date="2017-02" db="EMBL/GenBank/DDBJ databases">
        <authorList>
            <person name="Peterson S.W."/>
        </authorList>
    </citation>
    <scope>NUCLEOTIDE SEQUENCE [LARGE SCALE GENOMIC DNA]</scope>
    <source>
        <strain evidence="6 7">DSM 18034</strain>
    </source>
</reference>
<keyword evidence="4" id="KW-0812">Transmembrane</keyword>
<dbReference type="InterPro" id="IPR007053">
    <property type="entry name" value="LRAT_dom"/>
</dbReference>
<dbReference type="GO" id="GO:0008970">
    <property type="term" value="F:phospholipase A1 activity"/>
    <property type="evidence" value="ECO:0007669"/>
    <property type="project" value="TreeGrafter"/>
</dbReference>
<dbReference type="PANTHER" id="PTHR13943">
    <property type="entry name" value="HRAS-LIKE SUPPRESSOR - RELATED"/>
    <property type="match status" value="1"/>
</dbReference>
<dbReference type="InterPro" id="IPR051496">
    <property type="entry name" value="H-rev107_PLA/AT"/>
</dbReference>
<dbReference type="RefSeq" id="WP_078684552.1">
    <property type="nucleotide sequence ID" value="NZ_FUYA01000003.1"/>
</dbReference>
<evidence type="ECO:0000259" key="5">
    <source>
        <dbReference type="PROSITE" id="PS51934"/>
    </source>
</evidence>
<evidence type="ECO:0000256" key="1">
    <source>
        <dbReference type="ARBA" id="ARBA00022679"/>
    </source>
</evidence>
<feature type="transmembrane region" description="Helical" evidence="4">
    <location>
        <begin position="169"/>
        <end position="196"/>
    </location>
</feature>
<dbReference type="GO" id="GO:0016410">
    <property type="term" value="F:N-acyltransferase activity"/>
    <property type="evidence" value="ECO:0007669"/>
    <property type="project" value="TreeGrafter"/>
</dbReference>
<dbReference type="OrthoDB" id="9812095at2"/>
<dbReference type="AlphaFoldDB" id="A0A1T4VY96"/>
<dbReference type="STRING" id="1121442.SAMN02745702_01258"/>
<keyword evidence="4" id="KW-1133">Transmembrane helix</keyword>
<dbReference type="Gene3D" id="3.90.1720.10">
    <property type="entry name" value="endopeptidase domain like (from Nostoc punctiforme)"/>
    <property type="match status" value="1"/>
</dbReference>
<proteinExistence type="predicted"/>
<evidence type="ECO:0000313" key="7">
    <source>
        <dbReference type="Proteomes" id="UP000189733"/>
    </source>
</evidence>